<proteinExistence type="predicted"/>
<organism evidence="3 4">
    <name type="scientific">Thauera terpenica 58Eu</name>
    <dbReference type="NCBI Taxonomy" id="1348657"/>
    <lineage>
        <taxon>Bacteria</taxon>
        <taxon>Pseudomonadati</taxon>
        <taxon>Pseudomonadota</taxon>
        <taxon>Betaproteobacteria</taxon>
        <taxon>Rhodocyclales</taxon>
        <taxon>Zoogloeaceae</taxon>
        <taxon>Thauera</taxon>
    </lineage>
</organism>
<dbReference type="Gene3D" id="3.40.50.1240">
    <property type="entry name" value="Phosphoglycerate mutase-like"/>
    <property type="match status" value="1"/>
</dbReference>
<dbReference type="PANTHER" id="PTHR48100">
    <property type="entry name" value="BROAD-SPECIFICITY PHOSPHATASE YOR283W-RELATED"/>
    <property type="match status" value="1"/>
</dbReference>
<protein>
    <recommendedName>
        <fullName evidence="5">Phosphoglycerate mutase</fullName>
    </recommendedName>
</protein>
<feature type="active site" description="Proton donor/acceptor" evidence="1">
    <location>
        <position position="107"/>
    </location>
</feature>
<dbReference type="STRING" id="1348657.M622_08470"/>
<evidence type="ECO:0000256" key="2">
    <source>
        <dbReference type="PIRSR" id="PIRSR613078-2"/>
    </source>
</evidence>
<gene>
    <name evidence="3" type="ORF">M622_08470</name>
</gene>
<evidence type="ECO:0008006" key="5">
    <source>
        <dbReference type="Google" id="ProtNLM"/>
    </source>
</evidence>
<dbReference type="SUPFAM" id="SSF53254">
    <property type="entry name" value="Phosphoglycerate mutase-like"/>
    <property type="match status" value="1"/>
</dbReference>
<dbReference type="PROSITE" id="PS00175">
    <property type="entry name" value="PG_MUTASE"/>
    <property type="match status" value="1"/>
</dbReference>
<dbReference type="EMBL" id="ATJV01000125">
    <property type="protein sequence ID" value="EPZ13721.1"/>
    <property type="molecule type" value="Genomic_DNA"/>
</dbReference>
<reference evidence="3 4" key="1">
    <citation type="submission" date="2013-06" db="EMBL/GenBank/DDBJ databases">
        <title>Draft genome sequence of Thauera terpenica.</title>
        <authorList>
            <person name="Liu B."/>
            <person name="Frostegard A.H."/>
            <person name="Shapleigh J.P."/>
        </authorList>
    </citation>
    <scope>NUCLEOTIDE SEQUENCE [LARGE SCALE GENOMIC DNA]</scope>
    <source>
        <strain evidence="3 4">58Eu</strain>
    </source>
</reference>
<dbReference type="GO" id="GO:0005829">
    <property type="term" value="C:cytosol"/>
    <property type="evidence" value="ECO:0007669"/>
    <property type="project" value="TreeGrafter"/>
</dbReference>
<dbReference type="AlphaFoldDB" id="S9ZGL7"/>
<feature type="binding site" evidence="2">
    <location>
        <begin position="107"/>
        <end position="110"/>
    </location>
    <ligand>
        <name>substrate</name>
    </ligand>
</feature>
<dbReference type="InterPro" id="IPR013078">
    <property type="entry name" value="His_Pase_superF_clade-1"/>
</dbReference>
<dbReference type="InterPro" id="IPR001345">
    <property type="entry name" value="PG/BPGM_mutase_AS"/>
</dbReference>
<accession>S9ZGL7</accession>
<name>S9ZGL7_9RHOO</name>
<feature type="active site" description="Tele-phosphohistidine intermediate" evidence="1">
    <location>
        <position position="32"/>
    </location>
</feature>
<dbReference type="InterPro" id="IPR050275">
    <property type="entry name" value="PGM_Phosphatase"/>
</dbReference>
<dbReference type="CDD" id="cd07067">
    <property type="entry name" value="HP_PGM_like"/>
    <property type="match status" value="1"/>
</dbReference>
<dbReference type="eggNOG" id="COG0406">
    <property type="taxonomic scope" value="Bacteria"/>
</dbReference>
<dbReference type="PATRIC" id="fig|1348657.5.peg.3737"/>
<dbReference type="PANTHER" id="PTHR48100:SF44">
    <property type="entry name" value="PHOSPHATASE C1620.13-RELATED"/>
    <property type="match status" value="1"/>
</dbReference>
<dbReference type="InterPro" id="IPR029033">
    <property type="entry name" value="His_PPase_superfam"/>
</dbReference>
<evidence type="ECO:0000313" key="4">
    <source>
        <dbReference type="Proteomes" id="UP000015455"/>
    </source>
</evidence>
<sequence length="234" mass="26583">MPLPRAVALPESMKTTQPTVHAARCTICLVRHGETAWNAERRLQGHIDIPLNDRGLAQAENTARHLELQGQRFDALYCSDLQRARQTATALMRRQGLVATHDLRLRERHYGLFQGLTHAEAERLHPELYHRFRQREFELAFPEQGESLAAFSRRVHEAMHEIARRHAGERVLVVTHGGVLDIVHRLVTGGSMAAARRVAIPNAALNWIEHTAGQWQLLAWADETHLRDALDELP</sequence>
<comment type="caution">
    <text evidence="3">The sequence shown here is derived from an EMBL/GenBank/DDBJ whole genome shotgun (WGS) entry which is preliminary data.</text>
</comment>
<feature type="binding site" evidence="2">
    <location>
        <position position="83"/>
    </location>
    <ligand>
        <name>substrate</name>
    </ligand>
</feature>
<keyword evidence="4" id="KW-1185">Reference proteome</keyword>
<dbReference type="SMART" id="SM00855">
    <property type="entry name" value="PGAM"/>
    <property type="match status" value="1"/>
</dbReference>
<evidence type="ECO:0000313" key="3">
    <source>
        <dbReference type="EMBL" id="EPZ13721.1"/>
    </source>
</evidence>
<feature type="binding site" evidence="2">
    <location>
        <begin position="31"/>
        <end position="38"/>
    </location>
    <ligand>
        <name>substrate</name>
    </ligand>
</feature>
<dbReference type="Proteomes" id="UP000015455">
    <property type="component" value="Unassembled WGS sequence"/>
</dbReference>
<dbReference type="GO" id="GO:0016791">
    <property type="term" value="F:phosphatase activity"/>
    <property type="evidence" value="ECO:0007669"/>
    <property type="project" value="TreeGrafter"/>
</dbReference>
<evidence type="ECO:0000256" key="1">
    <source>
        <dbReference type="PIRSR" id="PIRSR613078-1"/>
    </source>
</evidence>
<dbReference type="Pfam" id="PF00300">
    <property type="entry name" value="His_Phos_1"/>
    <property type="match status" value="1"/>
</dbReference>